<dbReference type="Pfam" id="PF01323">
    <property type="entry name" value="DSBA"/>
    <property type="match status" value="1"/>
</dbReference>
<dbReference type="InterPro" id="IPR001853">
    <property type="entry name" value="DSBA-like_thioredoxin_dom"/>
</dbReference>
<dbReference type="AlphaFoldDB" id="A0A0A3IGR5"/>
<dbReference type="InterPro" id="IPR036249">
    <property type="entry name" value="Thioredoxin-like_sf"/>
</dbReference>
<dbReference type="PANTHER" id="PTHR13887">
    <property type="entry name" value="GLUTATHIONE S-TRANSFERASE KAPPA"/>
    <property type="match status" value="1"/>
</dbReference>
<proteinExistence type="predicted"/>
<dbReference type="SUPFAM" id="SSF52833">
    <property type="entry name" value="Thioredoxin-like"/>
    <property type="match status" value="1"/>
</dbReference>
<reference evidence="2 3" key="1">
    <citation type="submission" date="2014-02" db="EMBL/GenBank/DDBJ databases">
        <title>Draft genome sequence of Lysinibacillus odysseyi NBRC 100172.</title>
        <authorList>
            <person name="Zhang F."/>
            <person name="Wang G."/>
            <person name="Zhang L."/>
        </authorList>
    </citation>
    <scope>NUCLEOTIDE SEQUENCE [LARGE SCALE GENOMIC DNA]</scope>
    <source>
        <strain evidence="2 3">NBRC 100172</strain>
    </source>
</reference>
<gene>
    <name evidence="2" type="ORF">CD32_22225</name>
</gene>
<accession>A0A0A3IGR5</accession>
<comment type="caution">
    <text evidence="2">The sequence shown here is derived from an EMBL/GenBank/DDBJ whole genome shotgun (WGS) entry which is preliminary data.</text>
</comment>
<dbReference type="RefSeq" id="WP_036159146.1">
    <property type="nucleotide sequence ID" value="NZ_AVCX01000001.1"/>
</dbReference>
<dbReference type="GO" id="GO:0016491">
    <property type="term" value="F:oxidoreductase activity"/>
    <property type="evidence" value="ECO:0007669"/>
    <property type="project" value="InterPro"/>
</dbReference>
<dbReference type="STRING" id="1220589.CD32_22225"/>
<dbReference type="PANTHER" id="PTHR13887:SF41">
    <property type="entry name" value="THIOREDOXIN SUPERFAMILY PROTEIN"/>
    <property type="match status" value="1"/>
</dbReference>
<dbReference type="eggNOG" id="COG2761">
    <property type="taxonomic scope" value="Bacteria"/>
</dbReference>
<feature type="domain" description="DSBA-like thioredoxin" evidence="1">
    <location>
        <begin position="3"/>
        <end position="203"/>
    </location>
</feature>
<protein>
    <recommendedName>
        <fullName evidence="1">DSBA-like thioredoxin domain-containing protein</fullName>
    </recommendedName>
</protein>
<evidence type="ECO:0000313" key="3">
    <source>
        <dbReference type="Proteomes" id="UP000030437"/>
    </source>
</evidence>
<dbReference type="Proteomes" id="UP000030437">
    <property type="component" value="Unassembled WGS sequence"/>
</dbReference>
<keyword evidence="3" id="KW-1185">Reference proteome</keyword>
<dbReference type="OrthoDB" id="9799122at2"/>
<dbReference type="CDD" id="cd03024">
    <property type="entry name" value="DsbA_FrnE"/>
    <property type="match status" value="1"/>
</dbReference>
<organism evidence="2 3">
    <name type="scientific">Lysinibacillus odysseyi 34hs-1 = NBRC 100172</name>
    <dbReference type="NCBI Taxonomy" id="1220589"/>
    <lineage>
        <taxon>Bacteria</taxon>
        <taxon>Bacillati</taxon>
        <taxon>Bacillota</taxon>
        <taxon>Bacilli</taxon>
        <taxon>Bacillales</taxon>
        <taxon>Bacillaceae</taxon>
        <taxon>Lysinibacillus</taxon>
    </lineage>
</organism>
<sequence length="231" mass="26223">MKIEMFSDFVCPFCYIGKKRLEQAIQELGFEKEIEIEYKAYQLSPHASKTETKSFYEGLMEKYESTREEVEKSTSSIKEHAKEVGLTYHFDLMKTGNTENAHRLAKWARTYGKEAAFIETTMDHYFTKGLNVNDQEALIQLAVSVGLPKEEAKAVLESNQFAEELAKDRYDAQQLQVQSVPFFVFENKYGIIGAEPLEVFIRTLKQAKEVADQKLNITGGGDSCGPDGCIL</sequence>
<name>A0A0A3IGR5_9BACI</name>
<evidence type="ECO:0000259" key="1">
    <source>
        <dbReference type="Pfam" id="PF01323"/>
    </source>
</evidence>
<evidence type="ECO:0000313" key="2">
    <source>
        <dbReference type="EMBL" id="KGR82013.1"/>
    </source>
</evidence>
<dbReference type="Gene3D" id="3.40.30.10">
    <property type="entry name" value="Glutaredoxin"/>
    <property type="match status" value="1"/>
</dbReference>
<dbReference type="EMBL" id="JPVP01000060">
    <property type="protein sequence ID" value="KGR82013.1"/>
    <property type="molecule type" value="Genomic_DNA"/>
</dbReference>